<protein>
    <submittedName>
        <fullName evidence="1">Uncharacterized protein</fullName>
    </submittedName>
</protein>
<name>A0ACC1JLH2_9FUNG</name>
<dbReference type="EMBL" id="JANBUJ010003047">
    <property type="protein sequence ID" value="KAJ2762134.1"/>
    <property type="molecule type" value="Genomic_DNA"/>
</dbReference>
<reference evidence="1" key="1">
    <citation type="submission" date="2022-07" db="EMBL/GenBank/DDBJ databases">
        <title>Phylogenomic reconstructions and comparative analyses of Kickxellomycotina fungi.</title>
        <authorList>
            <person name="Reynolds N.K."/>
            <person name="Stajich J.E."/>
            <person name="Barry K."/>
            <person name="Grigoriev I.V."/>
            <person name="Crous P."/>
            <person name="Smith M.E."/>
        </authorList>
    </citation>
    <scope>NUCLEOTIDE SEQUENCE</scope>
    <source>
        <strain evidence="1">CBS 109366</strain>
    </source>
</reference>
<sequence length="413" mass="47370">MTVARARAESGARRRQWWWPFARVDAIDHWRDELVRADARLQRARATFDKGAGSSSAFVTMARPEDAYALAQLSVHAQPGTCTLRMAPEARSVVWRNVGRPLSAKMMRYLAGVVMTVALLLLWCVPVVLISTLISLRFLVTRSPHLATVVRNSQFVRSLLSYTLPSLILTIFMTILPRLLWTFVLAGGDRAYAIADNNMFIRHTYFLVIYIVVVFGMSGPVWASVYDIFTNFSGFWNKLVLALPQMATWYSVYTMLYGAGYQVMKLLHLKSVCRFLFHHARARTPRDYMKAISPVFIDFGTFQPYTVLFFFIGILYAHLQPLLLLMATLYFVVGLFVMKYMCVYAWYFRQQSAGAIWPVIFRRMVACVLAYQALTTAIFAGGGNRWFVAPMVVLMLGSWYYFWVRCKSLRRLA</sequence>
<evidence type="ECO:0000313" key="1">
    <source>
        <dbReference type="EMBL" id="KAJ2762134.1"/>
    </source>
</evidence>
<keyword evidence="2" id="KW-1185">Reference proteome</keyword>
<gene>
    <name evidence="1" type="ORF">IWQ57_005868</name>
</gene>
<proteinExistence type="predicted"/>
<comment type="caution">
    <text evidence="1">The sequence shown here is derived from an EMBL/GenBank/DDBJ whole genome shotgun (WGS) entry which is preliminary data.</text>
</comment>
<dbReference type="Proteomes" id="UP001140234">
    <property type="component" value="Unassembled WGS sequence"/>
</dbReference>
<evidence type="ECO:0000313" key="2">
    <source>
        <dbReference type="Proteomes" id="UP001140234"/>
    </source>
</evidence>
<organism evidence="1 2">
    <name type="scientific">Coemansia nantahalensis</name>
    <dbReference type="NCBI Taxonomy" id="2789366"/>
    <lineage>
        <taxon>Eukaryota</taxon>
        <taxon>Fungi</taxon>
        <taxon>Fungi incertae sedis</taxon>
        <taxon>Zoopagomycota</taxon>
        <taxon>Kickxellomycotina</taxon>
        <taxon>Kickxellomycetes</taxon>
        <taxon>Kickxellales</taxon>
        <taxon>Kickxellaceae</taxon>
        <taxon>Coemansia</taxon>
    </lineage>
</organism>
<feature type="non-terminal residue" evidence="1">
    <location>
        <position position="413"/>
    </location>
</feature>
<accession>A0ACC1JLH2</accession>